<dbReference type="FunFam" id="1.10.8.350:FF:000001">
    <property type="entry name" value="Lytic murein transglycosylase B"/>
    <property type="match status" value="1"/>
</dbReference>
<dbReference type="Gene3D" id="1.10.530.10">
    <property type="match status" value="1"/>
</dbReference>
<reference evidence="3 4" key="1">
    <citation type="journal article" date="2018" name="Aquat. Microb. Ecol.">
        <title>Gammaproteobacterial methanotrophs dominate.</title>
        <authorList>
            <person name="Rissanen A.J."/>
            <person name="Saarenheimo J."/>
            <person name="Tiirola M."/>
            <person name="Peura S."/>
            <person name="Aalto S.L."/>
            <person name="Karvinen A."/>
            <person name="Nykanen H."/>
        </authorList>
    </citation>
    <scope>NUCLEOTIDE SEQUENCE [LARGE SCALE GENOMIC DNA]</scope>
    <source>
        <strain evidence="3">AMbin10</strain>
    </source>
</reference>
<dbReference type="SUPFAM" id="SSF53955">
    <property type="entry name" value="Lysozyme-like"/>
    <property type="match status" value="1"/>
</dbReference>
<dbReference type="GO" id="GO:0009253">
    <property type="term" value="P:peptidoglycan catabolic process"/>
    <property type="evidence" value="ECO:0007669"/>
    <property type="project" value="TreeGrafter"/>
</dbReference>
<evidence type="ECO:0000313" key="4">
    <source>
        <dbReference type="Proteomes" id="UP000249396"/>
    </source>
</evidence>
<gene>
    <name evidence="3" type="primary">mltB</name>
    <name evidence="3" type="ORF">DM484_04490</name>
</gene>
<name>A0A2W4RHR2_9GAMM</name>
<feature type="active site" evidence="1">
    <location>
        <position position="162"/>
    </location>
</feature>
<dbReference type="AlphaFoldDB" id="A0A2W4RHR2"/>
<dbReference type="PROSITE" id="PS51257">
    <property type="entry name" value="PROKAR_LIPOPROTEIN"/>
    <property type="match status" value="1"/>
</dbReference>
<dbReference type="PANTHER" id="PTHR30163:SF9">
    <property type="entry name" value="MEMBRANE-BOUND LYTIC MUREIN TRANSGLYCOSYLASE B"/>
    <property type="match status" value="1"/>
</dbReference>
<accession>A0A2W4RHR2</accession>
<dbReference type="InterPro" id="IPR043426">
    <property type="entry name" value="MltB-like"/>
</dbReference>
<evidence type="ECO:0000256" key="1">
    <source>
        <dbReference type="PIRSR" id="PIRSR611757-1"/>
    </source>
</evidence>
<dbReference type="EMBL" id="QJPH01000187">
    <property type="protein sequence ID" value="PZN83431.1"/>
    <property type="molecule type" value="Genomic_DNA"/>
</dbReference>
<evidence type="ECO:0000313" key="3">
    <source>
        <dbReference type="EMBL" id="PZN83431.1"/>
    </source>
</evidence>
<dbReference type="CDD" id="cd13399">
    <property type="entry name" value="Slt35-like"/>
    <property type="match status" value="1"/>
</dbReference>
<dbReference type="InterPro" id="IPR023346">
    <property type="entry name" value="Lysozyme-like_dom_sf"/>
</dbReference>
<dbReference type="InterPro" id="IPR031304">
    <property type="entry name" value="SLT_2"/>
</dbReference>
<comment type="caution">
    <text evidence="3">The sequence shown here is derived from an EMBL/GenBank/DDBJ whole genome shotgun (WGS) entry which is preliminary data.</text>
</comment>
<dbReference type="InterPro" id="IPR011757">
    <property type="entry name" value="Lytic_transglycosylase_MltB"/>
</dbReference>
<dbReference type="Gene3D" id="1.10.8.350">
    <property type="entry name" value="Bacterial muramidase"/>
    <property type="match status" value="1"/>
</dbReference>
<organism evidence="3 4">
    <name type="scientific">Candidatus Methylumidiphilus alinenensis</name>
    <dbReference type="NCBI Taxonomy" id="2202197"/>
    <lineage>
        <taxon>Bacteria</taxon>
        <taxon>Pseudomonadati</taxon>
        <taxon>Pseudomonadota</taxon>
        <taxon>Gammaproteobacteria</taxon>
        <taxon>Methylococcales</taxon>
        <taxon>Candidatus Methylumidiphilus</taxon>
    </lineage>
</organism>
<feature type="domain" description="Transglycosylase SLT" evidence="2">
    <location>
        <begin position="63"/>
        <end position="354"/>
    </location>
</feature>
<dbReference type="GO" id="GO:0008933">
    <property type="term" value="F:peptidoglycan lytic transglycosylase activity"/>
    <property type="evidence" value="ECO:0007669"/>
    <property type="project" value="TreeGrafter"/>
</dbReference>
<evidence type="ECO:0000259" key="2">
    <source>
        <dbReference type="Pfam" id="PF13406"/>
    </source>
</evidence>
<dbReference type="PANTHER" id="PTHR30163">
    <property type="entry name" value="MEMBRANE-BOUND LYTIC MUREIN TRANSGLYCOSYLASE B"/>
    <property type="match status" value="1"/>
</dbReference>
<protein>
    <submittedName>
        <fullName evidence="3">Lytic murein transglycosylase B</fullName>
    </submittedName>
</protein>
<proteinExistence type="predicted"/>
<dbReference type="Proteomes" id="UP000249396">
    <property type="component" value="Unassembled WGS sequence"/>
</dbReference>
<dbReference type="NCBIfam" id="TIGR02282">
    <property type="entry name" value="MltB"/>
    <property type="match status" value="1"/>
</dbReference>
<sequence>MKINLILLILTLAGCSGHKAVKQEPVLQPPPSTQTGQQLPNLNMPGQFSADRVTGDFAGYPQLNEFILHMEAAHGMPRNYLYGLFSQARRKQWTLDYMNRQGGPSQGTPRPGSWSKYRAQFLTELHIESGVAFWRRHAQALSQAEQRYGVPPEYILGIMGVETIYGRNMGKDRVLDALTTLAFDYPRRSDYFTEELENFLVMAQTENIDPLEPRGSFAGAMGLGQFMPGSFLKWAVDHNLDGRRDLWHPEDAIGSIANYFSEHGWHPGEAVVVPALVAGEVTLPTGYDKQYSLSELATAGITPANEVSAGENPSLLLLRGNSGDEYWLGLHNFFVITRYNHSTHYAMAVHALAQALKRRYLGLAVGD</sequence>
<dbReference type="Pfam" id="PF13406">
    <property type="entry name" value="SLT_2"/>
    <property type="match status" value="1"/>
</dbReference>